<gene>
    <name evidence="1" type="primary">TMN2_3</name>
    <name evidence="1" type="ORF">EV182_007138</name>
</gene>
<feature type="non-terminal residue" evidence="1">
    <location>
        <position position="1"/>
    </location>
</feature>
<feature type="non-terminal residue" evidence="1">
    <location>
        <position position="312"/>
    </location>
</feature>
<keyword evidence="1" id="KW-0472">Membrane</keyword>
<evidence type="ECO:0000313" key="1">
    <source>
        <dbReference type="EMBL" id="KAJ1672454.1"/>
    </source>
</evidence>
<name>A0ACC1HDM8_9FUNG</name>
<keyword evidence="2" id="KW-1185">Reference proteome</keyword>
<accession>A0ACC1HDM8</accession>
<dbReference type="Proteomes" id="UP001145114">
    <property type="component" value="Unassembled WGS sequence"/>
</dbReference>
<proteinExistence type="predicted"/>
<dbReference type="EMBL" id="JAMZIH010008351">
    <property type="protein sequence ID" value="KAJ1672454.1"/>
    <property type="molecule type" value="Genomic_DNA"/>
</dbReference>
<sequence length="312" mass="34741">YHTVDDRHYRVVGVFVTPSSRDTRVEDIEGGKCDAAGPVRIDTAAPETGVVYTYSVKWRASNKSWATRWDNYLNILDPKIHWFNLIVAIIVVVVLSSMVALILTHTLRKDIARYNSDDAEDLQEDLGWKLVHGDVFREPHHKQLLSVLVGSGSQLFCMTLSTIVFALLGFLSPSNRGSLGTAMVVLQMIFGFSAGYNSARLYHTLRGKNLKLNVAATCFFVPGIVLCMLTLLEIFLIAKGSSSAVPFKAFLGVIGLWFLVSVPLTLLGAYFGYRKRPFEHPTRTNQIPRQIPDGPWYFRPVPSAMMGGVLAF</sequence>
<keyword evidence="1" id="KW-0812">Transmembrane</keyword>
<protein>
    <submittedName>
        <fullName evidence="1">Transmembrane 9 super member 2</fullName>
    </submittedName>
</protein>
<comment type="caution">
    <text evidence="1">The sequence shown here is derived from an EMBL/GenBank/DDBJ whole genome shotgun (WGS) entry which is preliminary data.</text>
</comment>
<organism evidence="1 2">
    <name type="scientific">Spiromyces aspiralis</name>
    <dbReference type="NCBI Taxonomy" id="68401"/>
    <lineage>
        <taxon>Eukaryota</taxon>
        <taxon>Fungi</taxon>
        <taxon>Fungi incertae sedis</taxon>
        <taxon>Zoopagomycota</taxon>
        <taxon>Kickxellomycotina</taxon>
        <taxon>Kickxellomycetes</taxon>
        <taxon>Kickxellales</taxon>
        <taxon>Kickxellaceae</taxon>
        <taxon>Spiromyces</taxon>
    </lineage>
</organism>
<evidence type="ECO:0000313" key="2">
    <source>
        <dbReference type="Proteomes" id="UP001145114"/>
    </source>
</evidence>
<reference evidence="1" key="1">
    <citation type="submission" date="2022-06" db="EMBL/GenBank/DDBJ databases">
        <title>Phylogenomic reconstructions and comparative analyses of Kickxellomycotina fungi.</title>
        <authorList>
            <person name="Reynolds N.K."/>
            <person name="Stajich J.E."/>
            <person name="Barry K."/>
            <person name="Grigoriev I.V."/>
            <person name="Crous P."/>
            <person name="Smith M.E."/>
        </authorList>
    </citation>
    <scope>NUCLEOTIDE SEQUENCE</scope>
    <source>
        <strain evidence="1">RSA 2271</strain>
    </source>
</reference>